<sequence>MDRARPGRIVANTMLAPETCTTLGGVSEKEHWPVPSSPDGAACATPQVRRQ</sequence>
<comment type="caution">
    <text evidence="2">The sequence shown here is derived from an EMBL/GenBank/DDBJ whole genome shotgun (WGS) entry which is preliminary data.</text>
</comment>
<dbReference type="EMBL" id="JAOB01000069">
    <property type="protein sequence ID" value="EUA23246.1"/>
    <property type="molecule type" value="Genomic_DNA"/>
</dbReference>
<reference evidence="2" key="1">
    <citation type="submission" date="2014-01" db="EMBL/GenBank/DDBJ databases">
        <authorList>
            <person name="Brown-Elliot B."/>
            <person name="Wallace R."/>
            <person name="Lenaerts A."/>
            <person name="Ordway D."/>
            <person name="DeGroote M.A."/>
            <person name="Parker T."/>
            <person name="Sizemore C."/>
            <person name="Tallon L.J."/>
            <person name="Sadzewicz L.K."/>
            <person name="Sengamalay N."/>
            <person name="Fraser C.M."/>
            <person name="Hine E."/>
            <person name="Shefchek K.A."/>
            <person name="Das S.P."/>
            <person name="Tettelin H."/>
        </authorList>
    </citation>
    <scope>NUCLEOTIDE SEQUENCE [LARGE SCALE GENOMIC DNA]</scope>
    <source>
        <strain evidence="2">4042</strain>
    </source>
</reference>
<organism evidence="2">
    <name type="scientific">Mycobacterium xenopi 4042</name>
    <dbReference type="NCBI Taxonomy" id="1299334"/>
    <lineage>
        <taxon>Bacteria</taxon>
        <taxon>Bacillati</taxon>
        <taxon>Actinomycetota</taxon>
        <taxon>Actinomycetes</taxon>
        <taxon>Mycobacteriales</taxon>
        <taxon>Mycobacteriaceae</taxon>
        <taxon>Mycobacterium</taxon>
    </lineage>
</organism>
<evidence type="ECO:0000313" key="2">
    <source>
        <dbReference type="EMBL" id="EUA23246.1"/>
    </source>
</evidence>
<protein>
    <submittedName>
        <fullName evidence="2">Uncharacterized protein</fullName>
    </submittedName>
</protein>
<accession>X7ZW41</accession>
<name>X7ZW41_MYCXE</name>
<evidence type="ECO:0000256" key="1">
    <source>
        <dbReference type="SAM" id="MobiDB-lite"/>
    </source>
</evidence>
<gene>
    <name evidence="2" type="ORF">I553_5096</name>
</gene>
<proteinExistence type="predicted"/>
<dbReference type="AlphaFoldDB" id="X7ZW41"/>
<feature type="region of interest" description="Disordered" evidence="1">
    <location>
        <begin position="26"/>
        <end position="51"/>
    </location>
</feature>